<gene>
    <name evidence="2" type="ORF">H2136_15075</name>
</gene>
<comment type="caution">
    <text evidence="2">The sequence shown here is derived from an EMBL/GenBank/DDBJ whole genome shotgun (WGS) entry which is preliminary data.</text>
</comment>
<name>A0A926IZ30_AERHY</name>
<evidence type="ECO:0000313" key="2">
    <source>
        <dbReference type="EMBL" id="MBC8674121.1"/>
    </source>
</evidence>
<organism evidence="2">
    <name type="scientific">Aeromonas hydrophila</name>
    <dbReference type="NCBI Taxonomy" id="644"/>
    <lineage>
        <taxon>Bacteria</taxon>
        <taxon>Pseudomonadati</taxon>
        <taxon>Pseudomonadota</taxon>
        <taxon>Gammaproteobacteria</taxon>
        <taxon>Aeromonadales</taxon>
        <taxon>Aeromonadaceae</taxon>
        <taxon>Aeromonas</taxon>
    </lineage>
</organism>
<feature type="region of interest" description="Disordered" evidence="1">
    <location>
        <begin position="34"/>
        <end position="54"/>
    </location>
</feature>
<proteinExistence type="predicted"/>
<feature type="compositionally biased region" description="Basic residues" evidence="1">
    <location>
        <begin position="44"/>
        <end position="54"/>
    </location>
</feature>
<protein>
    <submittedName>
        <fullName evidence="2">Uncharacterized protein</fullName>
    </submittedName>
</protein>
<evidence type="ECO:0000256" key="1">
    <source>
        <dbReference type="SAM" id="MobiDB-lite"/>
    </source>
</evidence>
<sequence length="92" mass="11075">MKSPRYIEVRYCSNYWRWRPDQWPWCAESGQGRRQRGMVEGARARRGAMKRRTRRQQIKRRREAWWWHYLPLHRGTIGGHLGPPADDPATGS</sequence>
<reference evidence="2" key="1">
    <citation type="submission" date="2020-07" db="EMBL/GenBank/DDBJ databases">
        <title>Carbapenem Resistant Aeromonas hydrophila Carrying blacphA7 Isolated from Two Solid Organ Transplant Patients.</title>
        <authorList>
            <person name="Hilt E."/>
            <person name="Fitzwater S.P."/>
            <person name="Ward K."/>
            <person name="De St Maurice A."/>
            <person name="Chandrasekaran S."/>
            <person name="Garner O.B."/>
            <person name="Yang S."/>
        </authorList>
    </citation>
    <scope>NUCLEOTIDE SEQUENCE</scope>
    <source>
        <strain evidence="2">B-1</strain>
    </source>
</reference>
<accession>A0A926IZ30</accession>
<dbReference type="AlphaFoldDB" id="A0A926IZ30"/>
<dbReference type="EMBL" id="JACLAN010000007">
    <property type="protein sequence ID" value="MBC8674121.1"/>
    <property type="molecule type" value="Genomic_DNA"/>
</dbReference>